<organism evidence="2 3">
    <name type="scientific">Dyadobacter pollutisoli</name>
    <dbReference type="NCBI Taxonomy" id="2910158"/>
    <lineage>
        <taxon>Bacteria</taxon>
        <taxon>Pseudomonadati</taxon>
        <taxon>Bacteroidota</taxon>
        <taxon>Cytophagia</taxon>
        <taxon>Cytophagales</taxon>
        <taxon>Spirosomataceae</taxon>
        <taxon>Dyadobacter</taxon>
    </lineage>
</organism>
<reference evidence="2" key="1">
    <citation type="submission" date="2022-11" db="EMBL/GenBank/DDBJ databases">
        <title>Dyadobacter pollutisoli sp. nov., isolated from plastic dumped soil.</title>
        <authorList>
            <person name="Kim J.M."/>
            <person name="Kim K.R."/>
            <person name="Lee J.K."/>
            <person name="Hao L."/>
            <person name="Jeon C.O."/>
        </authorList>
    </citation>
    <scope>NUCLEOTIDE SEQUENCE</scope>
    <source>
        <strain evidence="2">U1</strain>
    </source>
</reference>
<gene>
    <name evidence="2" type="ORF">ON006_27275</name>
</gene>
<dbReference type="AlphaFoldDB" id="A0A9E8NAC8"/>
<evidence type="ECO:0000313" key="3">
    <source>
        <dbReference type="Proteomes" id="UP001164653"/>
    </source>
</evidence>
<evidence type="ECO:0000259" key="1">
    <source>
        <dbReference type="PROSITE" id="PS50003"/>
    </source>
</evidence>
<keyword evidence="3" id="KW-1185">Reference proteome</keyword>
<dbReference type="RefSeq" id="WP_244821353.1">
    <property type="nucleotide sequence ID" value="NZ_CP112998.1"/>
</dbReference>
<dbReference type="InterPro" id="IPR001849">
    <property type="entry name" value="PH_domain"/>
</dbReference>
<proteinExistence type="predicted"/>
<dbReference type="Proteomes" id="UP001164653">
    <property type="component" value="Chromosome"/>
</dbReference>
<accession>A0A9E8NAC8</accession>
<feature type="domain" description="PH" evidence="1">
    <location>
        <begin position="1"/>
        <end position="73"/>
    </location>
</feature>
<sequence>MANNSEKAPPQYLRDLLEAAVGQKSMRWTVPDCGLSSAHRFVVQLETNHSVFVKAATDEETEQWLRTEHSVLSAGAGNFMPDIIDWLDPPGMRPVLITEDLSKAYWPASHAGVTWRKGDFDLFFDGLKELSAFKTDLTLPKLKNPTTPLWSEIADDPTLFLQLQLCSEQWLSKSIGTLIQAENNVNLTGDRLVHGDVRSDNICFAGSQLILVDWSHAARGNALHDLAHLLPTLHLEGGPEPYHIMPDGGSIASLQSAGHIWRIIEDHSMPQWLQQVFKKLIAIELEWAASCLGLETPDGLVWRREESHSRP</sequence>
<evidence type="ECO:0000313" key="2">
    <source>
        <dbReference type="EMBL" id="WAC11422.1"/>
    </source>
</evidence>
<dbReference type="Pfam" id="PF01636">
    <property type="entry name" value="APH"/>
    <property type="match status" value="1"/>
</dbReference>
<dbReference type="EMBL" id="CP112998">
    <property type="protein sequence ID" value="WAC11422.1"/>
    <property type="molecule type" value="Genomic_DNA"/>
</dbReference>
<protein>
    <submittedName>
        <fullName evidence="2">Phosphotransferase</fullName>
    </submittedName>
</protein>
<dbReference type="Gene3D" id="3.90.1200.10">
    <property type="match status" value="1"/>
</dbReference>
<dbReference type="InterPro" id="IPR002575">
    <property type="entry name" value="Aminoglycoside_PTrfase"/>
</dbReference>
<dbReference type="KEGG" id="dpf:ON006_27275"/>
<name>A0A9E8NAC8_9BACT</name>
<dbReference type="PROSITE" id="PS50003">
    <property type="entry name" value="PH_DOMAIN"/>
    <property type="match status" value="1"/>
</dbReference>
<dbReference type="SUPFAM" id="SSF56112">
    <property type="entry name" value="Protein kinase-like (PK-like)"/>
    <property type="match status" value="1"/>
</dbReference>
<dbReference type="InterPro" id="IPR011009">
    <property type="entry name" value="Kinase-like_dom_sf"/>
</dbReference>